<dbReference type="PROSITE" id="PS00497">
    <property type="entry name" value="TYROSINASE_1"/>
    <property type="match status" value="1"/>
</dbReference>
<feature type="signal peptide" evidence="3">
    <location>
        <begin position="1"/>
        <end position="22"/>
    </location>
</feature>
<keyword evidence="2" id="KW-0560">Oxidoreductase</keyword>
<reference evidence="6" key="2">
    <citation type="submission" date="2023-06" db="EMBL/GenBank/DDBJ databases">
        <authorList>
            <consortium name="Lawrence Berkeley National Laboratory"/>
            <person name="Haridas S."/>
            <person name="Hensen N."/>
            <person name="Bonometti L."/>
            <person name="Westerberg I."/>
            <person name="Brannstrom I.O."/>
            <person name="Guillou S."/>
            <person name="Cros-Aarteil S."/>
            <person name="Calhoun S."/>
            <person name="Kuo A."/>
            <person name="Mondo S."/>
            <person name="Pangilinan J."/>
            <person name="Riley R."/>
            <person name="Labutti K."/>
            <person name="Andreopoulos B."/>
            <person name="Lipzen A."/>
            <person name="Chen C."/>
            <person name="Yanf M."/>
            <person name="Daum C."/>
            <person name="Ng V."/>
            <person name="Clum A."/>
            <person name="Steindorff A."/>
            <person name="Ohm R."/>
            <person name="Martin F."/>
            <person name="Silar P."/>
            <person name="Natvig D."/>
            <person name="Lalanne C."/>
            <person name="Gautier V."/>
            <person name="Ament-Velasquez S.L."/>
            <person name="Kruys A."/>
            <person name="Hutchinson M.I."/>
            <person name="Powell A.J."/>
            <person name="Barry K."/>
            <person name="Miller A.N."/>
            <person name="Grigoriev I.V."/>
            <person name="Debuchy R."/>
            <person name="Gladieux P."/>
            <person name="Thoren M.H."/>
            <person name="Johannesson H."/>
        </authorList>
    </citation>
    <scope>NUCLEOTIDE SEQUENCE</scope>
    <source>
        <strain evidence="6">CBS 958.72</strain>
    </source>
</reference>
<feature type="domain" description="Tyrosinase copper-binding" evidence="5">
    <location>
        <begin position="307"/>
        <end position="318"/>
    </location>
</feature>
<dbReference type="SUPFAM" id="SSF48056">
    <property type="entry name" value="Di-copper centre-containing domain"/>
    <property type="match status" value="1"/>
</dbReference>
<feature type="domain" description="Tyrosinase copper-binding" evidence="4">
    <location>
        <begin position="121"/>
        <end position="138"/>
    </location>
</feature>
<accession>A0AAE0JTA2</accession>
<dbReference type="PANTHER" id="PTHR11474:SF125">
    <property type="entry name" value="N-ACETYL-6-HYDROXYTRYPTOPHAN OXIDASE IVOB-RELATED"/>
    <property type="match status" value="1"/>
</dbReference>
<name>A0AAE0JTA2_9PEZI</name>
<dbReference type="PROSITE" id="PS00498">
    <property type="entry name" value="TYROSINASE_2"/>
    <property type="match status" value="1"/>
</dbReference>
<dbReference type="GO" id="GO:0046872">
    <property type="term" value="F:metal ion binding"/>
    <property type="evidence" value="ECO:0007669"/>
    <property type="project" value="UniProtKB-KW"/>
</dbReference>
<dbReference type="EMBL" id="JAULSN010000011">
    <property type="protein sequence ID" value="KAK3361474.1"/>
    <property type="molecule type" value="Genomic_DNA"/>
</dbReference>
<evidence type="ECO:0000259" key="5">
    <source>
        <dbReference type="PROSITE" id="PS00498"/>
    </source>
</evidence>
<proteinExistence type="predicted"/>
<dbReference type="Pfam" id="PF00264">
    <property type="entry name" value="Tyrosinase"/>
    <property type="match status" value="1"/>
</dbReference>
<evidence type="ECO:0000259" key="4">
    <source>
        <dbReference type="PROSITE" id="PS00497"/>
    </source>
</evidence>
<evidence type="ECO:0000313" key="7">
    <source>
        <dbReference type="Proteomes" id="UP001287356"/>
    </source>
</evidence>
<keyword evidence="1" id="KW-0479">Metal-binding</keyword>
<dbReference type="AlphaFoldDB" id="A0AAE0JTA2"/>
<dbReference type="PRINTS" id="PR00092">
    <property type="entry name" value="TYROSINASE"/>
</dbReference>
<evidence type="ECO:0000256" key="2">
    <source>
        <dbReference type="ARBA" id="ARBA00023002"/>
    </source>
</evidence>
<comment type="caution">
    <text evidence="6">The sequence shown here is derived from an EMBL/GenBank/DDBJ whole genome shotgun (WGS) entry which is preliminary data.</text>
</comment>
<dbReference type="PANTHER" id="PTHR11474">
    <property type="entry name" value="TYROSINASE FAMILY MEMBER"/>
    <property type="match status" value="1"/>
</dbReference>
<sequence length="384" mass="42428">MKPPSCLIRLLSLASLVDLALGGHSPDPEALAYIRVKELQVQYQKHIVDTIRPRKTGCTTKTILRRREWGSLPKHERLAYIDAVYCLANKTAQTPPSQVPGARSRYDDFVGLHIQQTLFVHSDGLFLPFHRHLVHLYERALRDECGFRGAQPYWDWTLSYKDPRNSSVLDGAPWSLGSNGDYIPKRAPTAVVFPGRPGFAFPPATGGGCVQSGPFTEDKFQVNLGPVGFLPVGPDGGYGYNPRCLARDLNPAFSTCLRPTNVTKLIDGCGGDLGCFNVELDIPGGLHSSGHFQMGGISLDIFASPADPVFWLHHAQIDRLWAIWQGQALRARRDLVWGTSTSNNYPPSDNITLDYPVTFGVFGPSKPVRELVSSIDGPHCYIYE</sequence>
<dbReference type="GO" id="GO:0016491">
    <property type="term" value="F:oxidoreductase activity"/>
    <property type="evidence" value="ECO:0007669"/>
    <property type="project" value="UniProtKB-KW"/>
</dbReference>
<evidence type="ECO:0000256" key="1">
    <source>
        <dbReference type="ARBA" id="ARBA00022723"/>
    </source>
</evidence>
<feature type="chain" id="PRO_5042039445" description="Tyrosinase copper-binding domain-containing protein" evidence="3">
    <location>
        <begin position="23"/>
        <end position="384"/>
    </location>
</feature>
<evidence type="ECO:0000313" key="6">
    <source>
        <dbReference type="EMBL" id="KAK3361474.1"/>
    </source>
</evidence>
<keyword evidence="7" id="KW-1185">Reference proteome</keyword>
<evidence type="ECO:0000256" key="3">
    <source>
        <dbReference type="SAM" id="SignalP"/>
    </source>
</evidence>
<gene>
    <name evidence="6" type="ORF">B0T24DRAFT_562168</name>
</gene>
<reference evidence="6" key="1">
    <citation type="journal article" date="2023" name="Mol. Phylogenet. Evol.">
        <title>Genome-scale phylogeny and comparative genomics of the fungal order Sordariales.</title>
        <authorList>
            <person name="Hensen N."/>
            <person name="Bonometti L."/>
            <person name="Westerberg I."/>
            <person name="Brannstrom I.O."/>
            <person name="Guillou S."/>
            <person name="Cros-Aarteil S."/>
            <person name="Calhoun S."/>
            <person name="Haridas S."/>
            <person name="Kuo A."/>
            <person name="Mondo S."/>
            <person name="Pangilinan J."/>
            <person name="Riley R."/>
            <person name="LaButti K."/>
            <person name="Andreopoulos B."/>
            <person name="Lipzen A."/>
            <person name="Chen C."/>
            <person name="Yan M."/>
            <person name="Daum C."/>
            <person name="Ng V."/>
            <person name="Clum A."/>
            <person name="Steindorff A."/>
            <person name="Ohm R.A."/>
            <person name="Martin F."/>
            <person name="Silar P."/>
            <person name="Natvig D.O."/>
            <person name="Lalanne C."/>
            <person name="Gautier V."/>
            <person name="Ament-Velasquez S.L."/>
            <person name="Kruys A."/>
            <person name="Hutchinson M.I."/>
            <person name="Powell A.J."/>
            <person name="Barry K."/>
            <person name="Miller A.N."/>
            <person name="Grigoriev I.V."/>
            <person name="Debuchy R."/>
            <person name="Gladieux P."/>
            <person name="Hiltunen Thoren M."/>
            <person name="Johannesson H."/>
        </authorList>
    </citation>
    <scope>NUCLEOTIDE SEQUENCE</scope>
    <source>
        <strain evidence="6">CBS 958.72</strain>
    </source>
</reference>
<dbReference type="Gene3D" id="1.10.1280.10">
    <property type="entry name" value="Di-copper center containing domain from catechol oxidase"/>
    <property type="match status" value="1"/>
</dbReference>
<keyword evidence="3" id="KW-0732">Signal</keyword>
<dbReference type="InterPro" id="IPR050316">
    <property type="entry name" value="Tyrosinase/Hemocyanin"/>
</dbReference>
<dbReference type="Proteomes" id="UP001287356">
    <property type="component" value="Unassembled WGS sequence"/>
</dbReference>
<organism evidence="6 7">
    <name type="scientific">Lasiosphaeria ovina</name>
    <dbReference type="NCBI Taxonomy" id="92902"/>
    <lineage>
        <taxon>Eukaryota</taxon>
        <taxon>Fungi</taxon>
        <taxon>Dikarya</taxon>
        <taxon>Ascomycota</taxon>
        <taxon>Pezizomycotina</taxon>
        <taxon>Sordariomycetes</taxon>
        <taxon>Sordariomycetidae</taxon>
        <taxon>Sordariales</taxon>
        <taxon>Lasiosphaeriaceae</taxon>
        <taxon>Lasiosphaeria</taxon>
    </lineage>
</organism>
<dbReference type="InterPro" id="IPR002227">
    <property type="entry name" value="Tyrosinase_Cu-bd"/>
</dbReference>
<protein>
    <recommendedName>
        <fullName evidence="4 5">Tyrosinase copper-binding domain-containing protein</fullName>
    </recommendedName>
</protein>
<dbReference type="InterPro" id="IPR008922">
    <property type="entry name" value="Di-copper_centre_dom_sf"/>
</dbReference>